<dbReference type="Gene3D" id="3.30.70.1060">
    <property type="entry name" value="Dimeric alpha+beta barrel"/>
    <property type="match status" value="1"/>
</dbReference>
<dbReference type="Pfam" id="PF03795">
    <property type="entry name" value="YCII"/>
    <property type="match status" value="1"/>
</dbReference>
<accession>A0A399FUD8</accession>
<dbReference type="PANTHER" id="PTHR35174">
    <property type="entry name" value="BLL7171 PROTEIN-RELATED"/>
    <property type="match status" value="1"/>
</dbReference>
<protein>
    <submittedName>
        <fullName evidence="2">YciI family protein</fullName>
    </submittedName>
</protein>
<dbReference type="PANTHER" id="PTHR35174:SF4">
    <property type="entry name" value="BLL7163 PROTEIN"/>
    <property type="match status" value="1"/>
</dbReference>
<dbReference type="Proteomes" id="UP000265719">
    <property type="component" value="Chromosome"/>
</dbReference>
<organism evidence="2 3">
    <name type="scientific">Thermobifida halotolerans</name>
    <dbReference type="NCBI Taxonomy" id="483545"/>
    <lineage>
        <taxon>Bacteria</taxon>
        <taxon>Bacillati</taxon>
        <taxon>Actinomycetota</taxon>
        <taxon>Actinomycetes</taxon>
        <taxon>Streptosporangiales</taxon>
        <taxon>Nocardiopsidaceae</taxon>
        <taxon>Thermobifida</taxon>
    </lineage>
</organism>
<gene>
    <name evidence="2" type="ORF">NI17_019135</name>
</gene>
<dbReference type="OrthoDB" id="668782at2"/>
<dbReference type="InterPro" id="IPR005545">
    <property type="entry name" value="YCII"/>
</dbReference>
<dbReference type="InterPro" id="IPR011008">
    <property type="entry name" value="Dimeric_a/b-barrel"/>
</dbReference>
<comment type="similarity">
    <text evidence="1">Belongs to the YciI family.</text>
</comment>
<keyword evidence="3" id="KW-1185">Reference proteome</keyword>
<proteinExistence type="inferred from homology"/>
<evidence type="ECO:0000256" key="1">
    <source>
        <dbReference type="ARBA" id="ARBA00007689"/>
    </source>
</evidence>
<dbReference type="SUPFAM" id="SSF54909">
    <property type="entry name" value="Dimeric alpha+beta barrel"/>
    <property type="match status" value="1"/>
</dbReference>
<evidence type="ECO:0000313" key="3">
    <source>
        <dbReference type="Proteomes" id="UP000265719"/>
    </source>
</evidence>
<dbReference type="KEGG" id="thao:NI17_019135"/>
<evidence type="ECO:0000313" key="2">
    <source>
        <dbReference type="EMBL" id="UOE18863.1"/>
    </source>
</evidence>
<reference evidence="2" key="1">
    <citation type="submission" date="2020-10" db="EMBL/GenBank/DDBJ databases">
        <title>De novo genome project of the cellulose decomposer Thermobifida halotolerans type strain.</title>
        <authorList>
            <person name="Nagy I."/>
            <person name="Horvath B."/>
            <person name="Kukolya J."/>
            <person name="Nagy I."/>
            <person name="Orsini M."/>
        </authorList>
    </citation>
    <scope>NUCLEOTIDE SEQUENCE</scope>
    <source>
        <strain evidence="2">DSM 44931</strain>
    </source>
</reference>
<dbReference type="EMBL" id="CP063196">
    <property type="protein sequence ID" value="UOE18863.1"/>
    <property type="molecule type" value="Genomic_DNA"/>
</dbReference>
<dbReference type="RefSeq" id="WP_068691507.1">
    <property type="nucleotide sequence ID" value="NZ_CP063196.1"/>
</dbReference>
<name>A0A399FUD8_9ACTN</name>
<dbReference type="AlphaFoldDB" id="A0A399FUD8"/>
<sequence length="140" mass="15622">MKYMLIMRTTDAAVEASKNVDFEEIINAMGAYNESMMKAGVLLAGEGLSDAEEGFVVDFDAEEPIVTDGPYGETHELFNGFWIIQVASREEAAEWARRAPLGPGSKLEVRRVTDTEDFADYADNEYVKKEAGWRKELGTE</sequence>